<feature type="transmembrane region" description="Helical" evidence="1">
    <location>
        <begin position="357"/>
        <end position="377"/>
    </location>
</feature>
<dbReference type="InterPro" id="IPR010266">
    <property type="entry name" value="NnrS"/>
</dbReference>
<sequence length="386" mass="41577">MQSSFPFMSAGFRPMFLLATIWAAASLGLWILMISGTVSWDMPWSQLDWHVHELLFGFGNTVLCGFLLTAIPNWTGRTPISGAPLGGLIVAWALGRWAVTYDIGAGPVFLATQDLLFPLLFTLLAAREVFAASNRRNYVVIGLVAAFLLANGVFHIEAAREGAASFGYGVRAGLALILMMLSLIGGRIIPAFTRNWMNARSLSPAPKQFSTFDAATLVTSGATMAIWTVTPDQPVTGAALLMTAAMQLLRLSRWRMFAVRPEPMLMMLHVAYAFIPLGFLLVGLATFLPEIPITAGLHAWTAGAIGTMTLTVMTRASLGHSGLPLMSGWAERILLTSLPIAALLRIAATVLTDAPALLHLSAAFWILGFGLFAVRFAPIMFAPRAK</sequence>
<reference evidence="2 3" key="1">
    <citation type="submission" date="2019-04" db="EMBL/GenBank/DDBJ databases">
        <title>Genome sequence of Pelagicola litoralis CL-ES2.</title>
        <authorList>
            <person name="Cao J."/>
        </authorList>
    </citation>
    <scope>NUCLEOTIDE SEQUENCE [LARGE SCALE GENOMIC DNA]</scope>
    <source>
        <strain evidence="2 3">CL-ES2</strain>
    </source>
</reference>
<feature type="transmembrane region" description="Helical" evidence="1">
    <location>
        <begin position="333"/>
        <end position="351"/>
    </location>
</feature>
<protein>
    <submittedName>
        <fullName evidence="2">NnrS family protein</fullName>
    </submittedName>
</protein>
<dbReference type="Proteomes" id="UP000306575">
    <property type="component" value="Unassembled WGS sequence"/>
</dbReference>
<keyword evidence="1" id="KW-1133">Transmembrane helix</keyword>
<evidence type="ECO:0000313" key="3">
    <source>
        <dbReference type="Proteomes" id="UP000306575"/>
    </source>
</evidence>
<evidence type="ECO:0000313" key="2">
    <source>
        <dbReference type="EMBL" id="TKZ17392.1"/>
    </source>
</evidence>
<name>A0A4U7MW66_9RHOB</name>
<dbReference type="Pfam" id="PF05940">
    <property type="entry name" value="NnrS"/>
    <property type="match status" value="1"/>
</dbReference>
<gene>
    <name evidence="2" type="ORF">FAP39_14520</name>
</gene>
<feature type="transmembrane region" description="Helical" evidence="1">
    <location>
        <begin position="138"/>
        <end position="156"/>
    </location>
</feature>
<keyword evidence="1" id="KW-0472">Membrane</keyword>
<proteinExistence type="predicted"/>
<evidence type="ECO:0000256" key="1">
    <source>
        <dbReference type="SAM" id="Phobius"/>
    </source>
</evidence>
<organism evidence="2 3">
    <name type="scientific">Shimia litoralis</name>
    <dbReference type="NCBI Taxonomy" id="420403"/>
    <lineage>
        <taxon>Bacteria</taxon>
        <taxon>Pseudomonadati</taxon>
        <taxon>Pseudomonadota</taxon>
        <taxon>Alphaproteobacteria</taxon>
        <taxon>Rhodobacterales</taxon>
        <taxon>Roseobacteraceae</taxon>
    </lineage>
</organism>
<feature type="transmembrane region" description="Helical" evidence="1">
    <location>
        <begin position="293"/>
        <end position="312"/>
    </location>
</feature>
<dbReference type="OrthoDB" id="9770040at2"/>
<keyword evidence="1" id="KW-0812">Transmembrane</keyword>
<feature type="transmembrane region" description="Helical" evidence="1">
    <location>
        <begin position="80"/>
        <end position="99"/>
    </location>
</feature>
<feature type="transmembrane region" description="Helical" evidence="1">
    <location>
        <begin position="105"/>
        <end position="126"/>
    </location>
</feature>
<keyword evidence="3" id="KW-1185">Reference proteome</keyword>
<feature type="transmembrane region" description="Helical" evidence="1">
    <location>
        <begin position="49"/>
        <end position="68"/>
    </location>
</feature>
<feature type="transmembrane region" description="Helical" evidence="1">
    <location>
        <begin position="168"/>
        <end position="189"/>
    </location>
</feature>
<feature type="transmembrane region" description="Helical" evidence="1">
    <location>
        <begin position="264"/>
        <end position="287"/>
    </location>
</feature>
<dbReference type="AlphaFoldDB" id="A0A4U7MW66"/>
<accession>A0A4U7MW66</accession>
<comment type="caution">
    <text evidence="2">The sequence shown here is derived from an EMBL/GenBank/DDBJ whole genome shotgun (WGS) entry which is preliminary data.</text>
</comment>
<dbReference type="EMBL" id="SULI01000023">
    <property type="protein sequence ID" value="TKZ17392.1"/>
    <property type="molecule type" value="Genomic_DNA"/>
</dbReference>